<dbReference type="GeneID" id="68616328"/>
<accession>A0AAV3UPC1</accession>
<dbReference type="RefSeq" id="WP_227777974.1">
    <property type="nucleotide sequence ID" value="NZ_BAABKX010000022.1"/>
</dbReference>
<dbReference type="AlphaFoldDB" id="A0AAV3UPC1"/>
<proteinExistence type="predicted"/>
<evidence type="ECO:0000313" key="1">
    <source>
        <dbReference type="EMBL" id="GAA5062475.1"/>
    </source>
</evidence>
<reference evidence="1 2" key="1">
    <citation type="journal article" date="2019" name="Int. J. Syst. Evol. Microbiol.">
        <title>The Global Catalogue of Microorganisms (GCM) 10K type strain sequencing project: providing services to taxonomists for standard genome sequencing and annotation.</title>
        <authorList>
            <consortium name="The Broad Institute Genomics Platform"/>
            <consortium name="The Broad Institute Genome Sequencing Center for Infectious Disease"/>
            <person name="Wu L."/>
            <person name="Ma J."/>
        </authorList>
    </citation>
    <scope>NUCLEOTIDE SEQUENCE [LARGE SCALE GENOMIC DNA]</scope>
    <source>
        <strain evidence="1 2">JCM 17504</strain>
    </source>
</reference>
<gene>
    <name evidence="1" type="ORF">GCM10025751_49910</name>
</gene>
<dbReference type="Proteomes" id="UP001501729">
    <property type="component" value="Unassembled WGS sequence"/>
</dbReference>
<keyword evidence="2" id="KW-1185">Reference proteome</keyword>
<dbReference type="Pfam" id="PF19102">
    <property type="entry name" value="DUF5789"/>
    <property type="match status" value="1"/>
</dbReference>
<dbReference type="EMBL" id="BAABKX010000022">
    <property type="protein sequence ID" value="GAA5062475.1"/>
    <property type="molecule type" value="Genomic_DNA"/>
</dbReference>
<sequence length="83" mass="9160">MSDDRPSNEERAKGGELGDFDTLLEVEDFPVTADELIATYGDYEVQSVDGTKSLGEVLRSVDDETFGSADEVRSQALEELNRE</sequence>
<dbReference type="InterPro" id="IPR043899">
    <property type="entry name" value="DUF5789"/>
</dbReference>
<organism evidence="1 2">
    <name type="scientific">Haladaptatus pallidirubidus</name>
    <dbReference type="NCBI Taxonomy" id="1008152"/>
    <lineage>
        <taxon>Archaea</taxon>
        <taxon>Methanobacteriati</taxon>
        <taxon>Methanobacteriota</taxon>
        <taxon>Stenosarchaea group</taxon>
        <taxon>Halobacteria</taxon>
        <taxon>Halobacteriales</taxon>
        <taxon>Haladaptataceae</taxon>
        <taxon>Haladaptatus</taxon>
    </lineage>
</organism>
<protein>
    <recommendedName>
        <fullName evidence="3">DUF2795 domain-containing protein</fullName>
    </recommendedName>
</protein>
<comment type="caution">
    <text evidence="1">The sequence shown here is derived from an EMBL/GenBank/DDBJ whole genome shotgun (WGS) entry which is preliminary data.</text>
</comment>
<evidence type="ECO:0000313" key="2">
    <source>
        <dbReference type="Proteomes" id="UP001501729"/>
    </source>
</evidence>
<evidence type="ECO:0008006" key="3">
    <source>
        <dbReference type="Google" id="ProtNLM"/>
    </source>
</evidence>
<name>A0AAV3UPC1_9EURY</name>